<evidence type="ECO:0000313" key="2">
    <source>
        <dbReference type="EMBL" id="MFC7068291.1"/>
    </source>
</evidence>
<dbReference type="AlphaFoldDB" id="A0ABD5W5C5"/>
<keyword evidence="1" id="KW-1133">Transmembrane helix</keyword>
<proteinExistence type="predicted"/>
<keyword evidence="1" id="KW-0472">Membrane</keyword>
<dbReference type="RefSeq" id="WP_284031583.1">
    <property type="nucleotide sequence ID" value="NZ_CP126154.1"/>
</dbReference>
<evidence type="ECO:0000256" key="1">
    <source>
        <dbReference type="SAM" id="Phobius"/>
    </source>
</evidence>
<keyword evidence="3" id="KW-1185">Reference proteome</keyword>
<feature type="transmembrane region" description="Helical" evidence="1">
    <location>
        <begin position="72"/>
        <end position="90"/>
    </location>
</feature>
<reference evidence="2 3" key="1">
    <citation type="journal article" date="2019" name="Int. J. Syst. Evol. Microbiol.">
        <title>The Global Catalogue of Microorganisms (GCM) 10K type strain sequencing project: providing services to taxonomists for standard genome sequencing and annotation.</title>
        <authorList>
            <consortium name="The Broad Institute Genomics Platform"/>
            <consortium name="The Broad Institute Genome Sequencing Center for Infectious Disease"/>
            <person name="Wu L."/>
            <person name="Ma J."/>
        </authorList>
    </citation>
    <scope>NUCLEOTIDE SEQUENCE [LARGE SCALE GENOMIC DNA]</scope>
    <source>
        <strain evidence="2 3">DT31</strain>
    </source>
</reference>
<comment type="caution">
    <text evidence="2">The sequence shown here is derived from an EMBL/GenBank/DDBJ whole genome shotgun (WGS) entry which is preliminary data.</text>
</comment>
<sequence length="108" mass="11398">MSIPGRESLLATVRGAARCNEYVAEGIWWTVFVWYAAAVAAIGLGGVVGGVYVYLRYVYPAVAEAVGPMGEAVVGLAYVFVLFVVLHSVVGRIRAALYGGASVSGWKQ</sequence>
<name>A0ABD5W5C5_9EURY</name>
<dbReference type="Proteomes" id="UP001596461">
    <property type="component" value="Unassembled WGS sequence"/>
</dbReference>
<dbReference type="GeneID" id="81126496"/>
<gene>
    <name evidence="2" type="ORF">ACFQL9_01435</name>
</gene>
<organism evidence="2 3">
    <name type="scientific">Halobaculum lipolyticum</name>
    <dbReference type="NCBI Taxonomy" id="3032001"/>
    <lineage>
        <taxon>Archaea</taxon>
        <taxon>Methanobacteriati</taxon>
        <taxon>Methanobacteriota</taxon>
        <taxon>Stenosarchaea group</taxon>
        <taxon>Halobacteria</taxon>
        <taxon>Halobacteriales</taxon>
        <taxon>Haloferacaceae</taxon>
        <taxon>Halobaculum</taxon>
    </lineage>
</organism>
<dbReference type="EMBL" id="JBHTAH010000001">
    <property type="protein sequence ID" value="MFC7068291.1"/>
    <property type="molecule type" value="Genomic_DNA"/>
</dbReference>
<accession>A0ABD5W5C5</accession>
<keyword evidence="1" id="KW-0812">Transmembrane</keyword>
<evidence type="ECO:0000313" key="3">
    <source>
        <dbReference type="Proteomes" id="UP001596461"/>
    </source>
</evidence>
<protein>
    <submittedName>
        <fullName evidence="2">Uncharacterized protein</fullName>
    </submittedName>
</protein>
<feature type="transmembrane region" description="Helical" evidence="1">
    <location>
        <begin position="27"/>
        <end position="52"/>
    </location>
</feature>